<sequence>MEWVKIIHVSCALLSITGFITRGILMMRESVLLQARLFRIAPHIIDTLLLATAIWLAVKYGLSPGDNPWLMAKIIALLLYIGLGTVALKRGKTKQVRIIAWLAALLVFAYIVAVAVTKSAMVFV</sequence>
<dbReference type="PIRSF" id="PIRSF005610">
    <property type="entry name" value="SirB"/>
    <property type="match status" value="1"/>
</dbReference>
<protein>
    <submittedName>
        <fullName evidence="2">Regulator SirB</fullName>
    </submittedName>
</protein>
<proteinExistence type="predicted"/>
<keyword evidence="1" id="KW-0472">Membrane</keyword>
<dbReference type="PANTHER" id="PTHR39594">
    <property type="entry name" value="PROTEIN YCHQ"/>
    <property type="match status" value="1"/>
</dbReference>
<dbReference type="InterPro" id="IPR007360">
    <property type="entry name" value="SirB"/>
</dbReference>
<dbReference type="PANTHER" id="PTHR39594:SF1">
    <property type="entry name" value="PROTEIN YCHQ"/>
    <property type="match status" value="1"/>
</dbReference>
<evidence type="ECO:0000256" key="1">
    <source>
        <dbReference type="SAM" id="Phobius"/>
    </source>
</evidence>
<feature type="transmembrane region" description="Helical" evidence="1">
    <location>
        <begin position="70"/>
        <end position="88"/>
    </location>
</feature>
<reference evidence="2" key="1">
    <citation type="journal article" date="2020" name="mSystems">
        <title>Genome- and Community-Level Interaction Insights into Carbon Utilization and Element Cycling Functions of Hydrothermarchaeota in Hydrothermal Sediment.</title>
        <authorList>
            <person name="Zhou Z."/>
            <person name="Liu Y."/>
            <person name="Xu W."/>
            <person name="Pan J."/>
            <person name="Luo Z.H."/>
            <person name="Li M."/>
        </authorList>
    </citation>
    <scope>NUCLEOTIDE SEQUENCE [LARGE SCALE GENOMIC DNA]</scope>
    <source>
        <strain evidence="2">HyVt-505</strain>
    </source>
</reference>
<dbReference type="AlphaFoldDB" id="A0A832J2U3"/>
<dbReference type="EMBL" id="DRNF01000103">
    <property type="protein sequence ID" value="HHJ80309.1"/>
    <property type="molecule type" value="Genomic_DNA"/>
</dbReference>
<organism evidence="2">
    <name type="scientific">Candidatus Tenderia electrophaga</name>
    <dbReference type="NCBI Taxonomy" id="1748243"/>
    <lineage>
        <taxon>Bacteria</taxon>
        <taxon>Pseudomonadati</taxon>
        <taxon>Pseudomonadota</taxon>
        <taxon>Gammaproteobacteria</taxon>
        <taxon>Candidatus Tenderiales</taxon>
        <taxon>Candidatus Tenderiaceae</taxon>
        <taxon>Candidatus Tenderia</taxon>
    </lineage>
</organism>
<dbReference type="Proteomes" id="UP000885832">
    <property type="component" value="Unassembled WGS sequence"/>
</dbReference>
<keyword evidence="1" id="KW-0812">Transmembrane</keyword>
<feature type="transmembrane region" description="Helical" evidence="1">
    <location>
        <begin position="100"/>
        <end position="123"/>
    </location>
</feature>
<feature type="transmembrane region" description="Helical" evidence="1">
    <location>
        <begin position="6"/>
        <end position="25"/>
    </location>
</feature>
<dbReference type="Pfam" id="PF04247">
    <property type="entry name" value="SirB"/>
    <property type="match status" value="1"/>
</dbReference>
<accession>A0A832J2U3</accession>
<keyword evidence="1" id="KW-1133">Transmembrane helix</keyword>
<evidence type="ECO:0000313" key="2">
    <source>
        <dbReference type="EMBL" id="HHJ80309.1"/>
    </source>
</evidence>
<feature type="transmembrane region" description="Helical" evidence="1">
    <location>
        <begin position="37"/>
        <end position="58"/>
    </location>
</feature>
<name>A0A832J2U3_9GAMM</name>
<comment type="caution">
    <text evidence="2">The sequence shown here is derived from an EMBL/GenBank/DDBJ whole genome shotgun (WGS) entry which is preliminary data.</text>
</comment>
<gene>
    <name evidence="2" type="ORF">ENJ65_01595</name>
</gene>
<dbReference type="GO" id="GO:0005886">
    <property type="term" value="C:plasma membrane"/>
    <property type="evidence" value="ECO:0007669"/>
    <property type="project" value="TreeGrafter"/>
</dbReference>